<accession>A0A381YUL3</accession>
<keyword evidence="1" id="KW-1133">Transmembrane helix</keyword>
<reference evidence="2" key="1">
    <citation type="submission" date="2018-05" db="EMBL/GenBank/DDBJ databases">
        <authorList>
            <person name="Lanie J.A."/>
            <person name="Ng W.-L."/>
            <person name="Kazmierczak K.M."/>
            <person name="Andrzejewski T.M."/>
            <person name="Davidsen T.M."/>
            <person name="Wayne K.J."/>
            <person name="Tettelin H."/>
            <person name="Glass J.I."/>
            <person name="Rusch D."/>
            <person name="Podicherti R."/>
            <person name="Tsui H.-C.T."/>
            <person name="Winkler M.E."/>
        </authorList>
    </citation>
    <scope>NUCLEOTIDE SEQUENCE</scope>
</reference>
<feature type="transmembrane region" description="Helical" evidence="1">
    <location>
        <begin position="20"/>
        <end position="38"/>
    </location>
</feature>
<evidence type="ECO:0000313" key="2">
    <source>
        <dbReference type="EMBL" id="SVA80640.1"/>
    </source>
</evidence>
<dbReference type="AlphaFoldDB" id="A0A381YUL3"/>
<proteinExistence type="predicted"/>
<protein>
    <submittedName>
        <fullName evidence="2">Uncharacterized protein</fullName>
    </submittedName>
</protein>
<gene>
    <name evidence="2" type="ORF">METZ01_LOCUS133494</name>
</gene>
<evidence type="ECO:0000256" key="1">
    <source>
        <dbReference type="SAM" id="Phobius"/>
    </source>
</evidence>
<name>A0A381YUL3_9ZZZZ</name>
<organism evidence="2">
    <name type="scientific">marine metagenome</name>
    <dbReference type="NCBI Taxonomy" id="408172"/>
    <lineage>
        <taxon>unclassified sequences</taxon>
        <taxon>metagenomes</taxon>
        <taxon>ecological metagenomes</taxon>
    </lineage>
</organism>
<keyword evidence="1" id="KW-0812">Transmembrane</keyword>
<dbReference type="EMBL" id="UINC01019087">
    <property type="protein sequence ID" value="SVA80640.1"/>
    <property type="molecule type" value="Genomic_DNA"/>
</dbReference>
<feature type="non-terminal residue" evidence="2">
    <location>
        <position position="1"/>
    </location>
</feature>
<keyword evidence="1" id="KW-0472">Membrane</keyword>
<sequence length="43" mass="4950">VSLAKGRERLLKAFPTGAFVNSWALHLLGQAVVLRWLWLRFEV</sequence>